<proteinExistence type="predicted"/>
<dbReference type="Proteomes" id="UP000323924">
    <property type="component" value="Unassembled WGS sequence"/>
</dbReference>
<evidence type="ECO:0000313" key="3">
    <source>
        <dbReference type="Proteomes" id="UP000323924"/>
    </source>
</evidence>
<organism evidence="2 3">
    <name type="scientific">Pseudomonas chlororaphis</name>
    <dbReference type="NCBI Taxonomy" id="587753"/>
    <lineage>
        <taxon>Bacteria</taxon>
        <taxon>Pseudomonadati</taxon>
        <taxon>Pseudomonadota</taxon>
        <taxon>Gammaproteobacteria</taxon>
        <taxon>Pseudomonadales</taxon>
        <taxon>Pseudomonadaceae</taxon>
        <taxon>Pseudomonas</taxon>
    </lineage>
</organism>
<dbReference type="RefSeq" id="WP_150052279.1">
    <property type="nucleotide sequence ID" value="NZ_VWPC01000019.1"/>
</dbReference>
<keyword evidence="1" id="KW-0175">Coiled coil</keyword>
<gene>
    <name evidence="2" type="ORF">F2A38_19590</name>
</gene>
<accession>A0AB34C1Z0</accession>
<evidence type="ECO:0000256" key="1">
    <source>
        <dbReference type="SAM" id="Coils"/>
    </source>
</evidence>
<feature type="coiled-coil region" evidence="1">
    <location>
        <begin position="30"/>
        <end position="57"/>
    </location>
</feature>
<dbReference type="EMBL" id="VWPC01000019">
    <property type="protein sequence ID" value="KAA5840233.1"/>
    <property type="molecule type" value="Genomic_DNA"/>
</dbReference>
<reference evidence="2 3" key="1">
    <citation type="submission" date="2019-09" db="EMBL/GenBank/DDBJ databases">
        <authorList>
            <person name="Vacheron J."/>
            <person name="Dubost A."/>
            <person name="Prigent-Combaret C."/>
            <person name="Muller D."/>
        </authorList>
    </citation>
    <scope>NUCLEOTIDE SEQUENCE [LARGE SCALE GENOMIC DNA]</scope>
    <source>
        <strain evidence="2 3">JV497</strain>
    </source>
</reference>
<sequence length="137" mass="15500">MTYVRNQTSEELAVHMRSLQRMPGWHEPLADRLWEEVEKLKAENEALRKAAAKWKSDSLCGSEDVYRLSCDLAQRTGEVRELAGVVDDLCALAKQFVQRLRKAAPDSDLPEKAMDYLKRKGLQGSPLRAAMSKGEQP</sequence>
<name>A0AB34C1Z0_9PSED</name>
<protein>
    <submittedName>
        <fullName evidence="2">Uncharacterized protein</fullName>
    </submittedName>
</protein>
<comment type="caution">
    <text evidence="2">The sequence shown here is derived from an EMBL/GenBank/DDBJ whole genome shotgun (WGS) entry which is preliminary data.</text>
</comment>
<evidence type="ECO:0000313" key="2">
    <source>
        <dbReference type="EMBL" id="KAA5840233.1"/>
    </source>
</evidence>
<dbReference type="AlphaFoldDB" id="A0AB34C1Z0"/>